<dbReference type="PANTHER" id="PTHR43847:SF1">
    <property type="entry name" value="BLL3993 PROTEIN"/>
    <property type="match status" value="1"/>
</dbReference>
<name>A0A518K4P6_9BACT</name>
<protein>
    <submittedName>
        <fullName evidence="6">Isoprenylcysteine carboxyl methyltransferase (ICMT) family protein</fullName>
    </submittedName>
</protein>
<comment type="subcellular location">
    <subcellularLocation>
        <location evidence="1">Endomembrane system</location>
        <topology evidence="1">Multi-pass membrane protein</topology>
    </subcellularLocation>
</comment>
<dbReference type="EMBL" id="CP036349">
    <property type="protein sequence ID" value="QDV72768.1"/>
    <property type="molecule type" value="Genomic_DNA"/>
</dbReference>
<dbReference type="GO" id="GO:0008168">
    <property type="term" value="F:methyltransferase activity"/>
    <property type="evidence" value="ECO:0007669"/>
    <property type="project" value="UniProtKB-KW"/>
</dbReference>
<proteinExistence type="predicted"/>
<organism evidence="6 7">
    <name type="scientific">Botrimarina mediterranea</name>
    <dbReference type="NCBI Taxonomy" id="2528022"/>
    <lineage>
        <taxon>Bacteria</taxon>
        <taxon>Pseudomonadati</taxon>
        <taxon>Planctomycetota</taxon>
        <taxon>Planctomycetia</taxon>
        <taxon>Pirellulales</taxon>
        <taxon>Lacipirellulaceae</taxon>
        <taxon>Botrimarina</taxon>
    </lineage>
</organism>
<evidence type="ECO:0000256" key="4">
    <source>
        <dbReference type="ARBA" id="ARBA00023136"/>
    </source>
</evidence>
<dbReference type="AlphaFoldDB" id="A0A518K4P6"/>
<dbReference type="PANTHER" id="PTHR43847">
    <property type="entry name" value="BLL3993 PROTEIN"/>
    <property type="match status" value="1"/>
</dbReference>
<feature type="transmembrane region" description="Helical" evidence="5">
    <location>
        <begin position="6"/>
        <end position="29"/>
    </location>
</feature>
<dbReference type="KEGG" id="bmei:Spa11_09500"/>
<sequence length="194" mass="21652">MNILPLTPAAVTAWSFALWAIAEGGVQLLGVRQPDAPDRQLAALTPLLVALYGCFGFGWLDAGVLQWTTLGVEWRWLRWVGVALTLVGFGLRLATRYAMRRHFSGYVQTTQGHRLVTTGLFAWMRHPIYLATLLLYVGMPLGFGSLGALGIGLGIGAPALWWRICIEEKSLAAWFGEEFTEYQRRTARLIPYVW</sequence>
<evidence type="ECO:0000313" key="7">
    <source>
        <dbReference type="Proteomes" id="UP000316426"/>
    </source>
</evidence>
<evidence type="ECO:0000256" key="1">
    <source>
        <dbReference type="ARBA" id="ARBA00004127"/>
    </source>
</evidence>
<reference evidence="6 7" key="1">
    <citation type="submission" date="2019-02" db="EMBL/GenBank/DDBJ databases">
        <title>Deep-cultivation of Planctomycetes and their phenomic and genomic characterization uncovers novel biology.</title>
        <authorList>
            <person name="Wiegand S."/>
            <person name="Jogler M."/>
            <person name="Boedeker C."/>
            <person name="Pinto D."/>
            <person name="Vollmers J."/>
            <person name="Rivas-Marin E."/>
            <person name="Kohn T."/>
            <person name="Peeters S.H."/>
            <person name="Heuer A."/>
            <person name="Rast P."/>
            <person name="Oberbeckmann S."/>
            <person name="Bunk B."/>
            <person name="Jeske O."/>
            <person name="Meyerdierks A."/>
            <person name="Storesund J.E."/>
            <person name="Kallscheuer N."/>
            <person name="Luecker S."/>
            <person name="Lage O.M."/>
            <person name="Pohl T."/>
            <person name="Merkel B.J."/>
            <person name="Hornburger P."/>
            <person name="Mueller R.-W."/>
            <person name="Bruemmer F."/>
            <person name="Labrenz M."/>
            <person name="Spormann A.M."/>
            <person name="Op den Camp H."/>
            <person name="Overmann J."/>
            <person name="Amann R."/>
            <person name="Jetten M.S.M."/>
            <person name="Mascher T."/>
            <person name="Medema M.H."/>
            <person name="Devos D.P."/>
            <person name="Kaster A.-K."/>
            <person name="Ovreas L."/>
            <person name="Rohde M."/>
            <person name="Galperin M.Y."/>
            <person name="Jogler C."/>
        </authorList>
    </citation>
    <scope>NUCLEOTIDE SEQUENCE [LARGE SCALE GENOMIC DNA]</scope>
    <source>
        <strain evidence="6 7">Spa11</strain>
    </source>
</reference>
<feature type="transmembrane region" description="Helical" evidence="5">
    <location>
        <begin position="143"/>
        <end position="162"/>
    </location>
</feature>
<keyword evidence="6" id="KW-0808">Transferase</keyword>
<keyword evidence="3 5" id="KW-1133">Transmembrane helix</keyword>
<accession>A0A518K4P6</accession>
<evidence type="ECO:0000256" key="2">
    <source>
        <dbReference type="ARBA" id="ARBA00022692"/>
    </source>
</evidence>
<dbReference type="RefSeq" id="WP_197529740.1">
    <property type="nucleotide sequence ID" value="NZ_CP036349.1"/>
</dbReference>
<feature type="transmembrane region" description="Helical" evidence="5">
    <location>
        <begin position="115"/>
        <end position="137"/>
    </location>
</feature>
<evidence type="ECO:0000256" key="3">
    <source>
        <dbReference type="ARBA" id="ARBA00022989"/>
    </source>
</evidence>
<gene>
    <name evidence="6" type="ORF">Spa11_09500</name>
</gene>
<dbReference type="InterPro" id="IPR007318">
    <property type="entry name" value="Phopholipid_MeTrfase"/>
</dbReference>
<feature type="transmembrane region" description="Helical" evidence="5">
    <location>
        <begin position="41"/>
        <end position="60"/>
    </location>
</feature>
<dbReference type="GO" id="GO:0012505">
    <property type="term" value="C:endomembrane system"/>
    <property type="evidence" value="ECO:0007669"/>
    <property type="project" value="UniProtKB-SubCell"/>
</dbReference>
<keyword evidence="4 5" id="KW-0472">Membrane</keyword>
<evidence type="ECO:0000256" key="5">
    <source>
        <dbReference type="SAM" id="Phobius"/>
    </source>
</evidence>
<keyword evidence="2 5" id="KW-0812">Transmembrane</keyword>
<dbReference type="Gene3D" id="1.20.120.1630">
    <property type="match status" value="1"/>
</dbReference>
<keyword evidence="6" id="KW-0489">Methyltransferase</keyword>
<dbReference type="Proteomes" id="UP000316426">
    <property type="component" value="Chromosome"/>
</dbReference>
<dbReference type="GO" id="GO:0032259">
    <property type="term" value="P:methylation"/>
    <property type="evidence" value="ECO:0007669"/>
    <property type="project" value="UniProtKB-KW"/>
</dbReference>
<dbReference type="Pfam" id="PF04191">
    <property type="entry name" value="PEMT"/>
    <property type="match status" value="1"/>
</dbReference>
<feature type="transmembrane region" description="Helical" evidence="5">
    <location>
        <begin position="76"/>
        <end position="94"/>
    </location>
</feature>
<dbReference type="InterPro" id="IPR052527">
    <property type="entry name" value="Metal_cation-efflux_comp"/>
</dbReference>
<evidence type="ECO:0000313" key="6">
    <source>
        <dbReference type="EMBL" id="QDV72768.1"/>
    </source>
</evidence>
<keyword evidence="7" id="KW-1185">Reference proteome</keyword>